<dbReference type="AlphaFoldDB" id="A0AAF3EJQ3"/>
<proteinExistence type="predicted"/>
<dbReference type="Proteomes" id="UP000887575">
    <property type="component" value="Unassembled WGS sequence"/>
</dbReference>
<reference evidence="3" key="1">
    <citation type="submission" date="2024-02" db="UniProtKB">
        <authorList>
            <consortium name="WormBaseParasite"/>
        </authorList>
    </citation>
    <scope>IDENTIFICATION</scope>
</reference>
<protein>
    <recommendedName>
        <fullName evidence="1">F-box domain-containing protein</fullName>
    </recommendedName>
</protein>
<name>A0AAF3EJQ3_9BILA</name>
<dbReference type="PROSITE" id="PS50181">
    <property type="entry name" value="FBOX"/>
    <property type="match status" value="1"/>
</dbReference>
<evidence type="ECO:0000259" key="1">
    <source>
        <dbReference type="PROSITE" id="PS50181"/>
    </source>
</evidence>
<accession>A0AAF3EJQ3</accession>
<evidence type="ECO:0000313" key="3">
    <source>
        <dbReference type="WBParaSite" id="MBELARI_LOCUS14251"/>
    </source>
</evidence>
<keyword evidence="2" id="KW-1185">Reference proteome</keyword>
<sequence length="327" mass="38550">MFSYKSEDPPKCHWNCRRLPLNSLPAQLKEMLVEKLPITSCTSLMKVNKRLRGFLIQCDLFRKRRIQKIRLTSYRSNTIFVEIRDDDSLANQIAIFYNFNNQFVEVEGAKVCRSENGVCVPKNPLPNLLKSIKYCECLSVDEWLQHSILPLHIAFARVFEFTPQGSLSVSLRRHQSIITTMKSLWLWFSSCDHFKKAIREIFPKEGNGTEALLSTAIPPPDYLGLVSYSSDSCTWDILRGNDEIASVDEEDRRNVILDEYNEHRWMNKEWLEKKSDFISRDMRELRERQCQYLNVLENATRGYAIILWERKEKGKEKRLYLVCFFLR</sequence>
<organism evidence="2 3">
    <name type="scientific">Mesorhabditis belari</name>
    <dbReference type="NCBI Taxonomy" id="2138241"/>
    <lineage>
        <taxon>Eukaryota</taxon>
        <taxon>Metazoa</taxon>
        <taxon>Ecdysozoa</taxon>
        <taxon>Nematoda</taxon>
        <taxon>Chromadorea</taxon>
        <taxon>Rhabditida</taxon>
        <taxon>Rhabditina</taxon>
        <taxon>Rhabditomorpha</taxon>
        <taxon>Rhabditoidea</taxon>
        <taxon>Rhabditidae</taxon>
        <taxon>Mesorhabditinae</taxon>
        <taxon>Mesorhabditis</taxon>
    </lineage>
</organism>
<dbReference type="InterPro" id="IPR001810">
    <property type="entry name" value="F-box_dom"/>
</dbReference>
<evidence type="ECO:0000313" key="2">
    <source>
        <dbReference type="Proteomes" id="UP000887575"/>
    </source>
</evidence>
<feature type="domain" description="F-box" evidence="1">
    <location>
        <begin position="18"/>
        <end position="64"/>
    </location>
</feature>
<dbReference type="WBParaSite" id="MBELARI_LOCUS14251">
    <property type="protein sequence ID" value="MBELARI_LOCUS14251"/>
    <property type="gene ID" value="MBELARI_LOCUS14251"/>
</dbReference>